<dbReference type="PANTHER" id="PTHR33609">
    <property type="entry name" value="LOW CALCIUM RESPONSE LOCUS PROTEIN S"/>
    <property type="match status" value="1"/>
</dbReference>
<gene>
    <name evidence="1" type="ORF">SAMN05421852_11291</name>
</gene>
<dbReference type="GO" id="GO:0004803">
    <property type="term" value="F:transposase activity"/>
    <property type="evidence" value="ECO:0007669"/>
    <property type="project" value="InterPro"/>
</dbReference>
<dbReference type="AlphaFoldDB" id="A0A1I3S9Y2"/>
<accession>A0A1I3S9Y2</accession>
<dbReference type="GO" id="GO:0043565">
    <property type="term" value="F:sequence-specific DNA binding"/>
    <property type="evidence" value="ECO:0007669"/>
    <property type="project" value="InterPro"/>
</dbReference>
<keyword evidence="2" id="KW-1185">Reference proteome</keyword>
<dbReference type="STRING" id="46223.SAMN05421852_11291"/>
<evidence type="ECO:0000313" key="2">
    <source>
        <dbReference type="Proteomes" id="UP000199545"/>
    </source>
</evidence>
<dbReference type="PANTHER" id="PTHR33609:SF1">
    <property type="entry name" value="TRANSPOSASE"/>
    <property type="match status" value="1"/>
</dbReference>
<dbReference type="InterPro" id="IPR002514">
    <property type="entry name" value="Transposase_8"/>
</dbReference>
<sequence length="95" mass="10757">MGRRKWTAEQKMEIVLAGMAPGANISAVCREYGILQPQYYKWRESFIQGGLSALSSGLSNREGELEKELKEAKALIGEQAMQIEILRKKTNWGRK</sequence>
<protein>
    <submittedName>
        <fullName evidence="1">Transposase and inactivated derivatives</fullName>
    </submittedName>
</protein>
<dbReference type="Pfam" id="PF01527">
    <property type="entry name" value="HTH_Tnp_1"/>
    <property type="match status" value="1"/>
</dbReference>
<dbReference type="GO" id="GO:0006313">
    <property type="term" value="P:DNA transposition"/>
    <property type="evidence" value="ECO:0007669"/>
    <property type="project" value="InterPro"/>
</dbReference>
<dbReference type="SUPFAM" id="SSF48295">
    <property type="entry name" value="TrpR-like"/>
    <property type="match status" value="1"/>
</dbReference>
<dbReference type="InterPro" id="IPR052546">
    <property type="entry name" value="Transposase_8_domain"/>
</dbReference>
<dbReference type="InterPro" id="IPR010921">
    <property type="entry name" value="Trp_repressor/repl_initiator"/>
</dbReference>
<dbReference type="RefSeq" id="WP_093230715.1">
    <property type="nucleotide sequence ID" value="NZ_FORR01000012.1"/>
</dbReference>
<dbReference type="Gene3D" id="1.10.10.10">
    <property type="entry name" value="Winged helix-like DNA-binding domain superfamily/Winged helix DNA-binding domain"/>
    <property type="match status" value="1"/>
</dbReference>
<dbReference type="EMBL" id="FORR01000012">
    <property type="protein sequence ID" value="SFJ55624.1"/>
    <property type="molecule type" value="Genomic_DNA"/>
</dbReference>
<dbReference type="Proteomes" id="UP000199545">
    <property type="component" value="Unassembled WGS sequence"/>
</dbReference>
<name>A0A1I3S9Y2_9BACL</name>
<organism evidence="1 2">
    <name type="scientific">Thermoflavimicrobium dichotomicum</name>
    <dbReference type="NCBI Taxonomy" id="46223"/>
    <lineage>
        <taxon>Bacteria</taxon>
        <taxon>Bacillati</taxon>
        <taxon>Bacillota</taxon>
        <taxon>Bacilli</taxon>
        <taxon>Bacillales</taxon>
        <taxon>Thermoactinomycetaceae</taxon>
        <taxon>Thermoflavimicrobium</taxon>
    </lineage>
</organism>
<evidence type="ECO:0000313" key="1">
    <source>
        <dbReference type="EMBL" id="SFJ55624.1"/>
    </source>
</evidence>
<dbReference type="InterPro" id="IPR036388">
    <property type="entry name" value="WH-like_DNA-bd_sf"/>
</dbReference>
<dbReference type="OrthoDB" id="2376046at2"/>
<reference evidence="1 2" key="1">
    <citation type="submission" date="2016-10" db="EMBL/GenBank/DDBJ databases">
        <authorList>
            <person name="de Groot N.N."/>
        </authorList>
    </citation>
    <scope>NUCLEOTIDE SEQUENCE [LARGE SCALE GENOMIC DNA]</scope>
    <source>
        <strain evidence="1 2">DSM 44778</strain>
    </source>
</reference>
<proteinExistence type="predicted"/>